<protein>
    <recommendedName>
        <fullName evidence="4">DUF4760 domain-containing protein</fullName>
    </recommendedName>
</protein>
<proteinExistence type="predicted"/>
<dbReference type="AlphaFoldDB" id="A0A2H1FCI7"/>
<evidence type="ECO:0000256" key="1">
    <source>
        <dbReference type="SAM" id="Phobius"/>
    </source>
</evidence>
<evidence type="ECO:0000313" key="3">
    <source>
        <dbReference type="Proteomes" id="UP000230607"/>
    </source>
</evidence>
<evidence type="ECO:0000313" key="2">
    <source>
        <dbReference type="EMBL" id="SMH70467.1"/>
    </source>
</evidence>
<feature type="transmembrane region" description="Helical" evidence="1">
    <location>
        <begin position="7"/>
        <end position="30"/>
    </location>
</feature>
<dbReference type="EMBL" id="LT841358">
    <property type="protein sequence ID" value="SMH70467.1"/>
    <property type="molecule type" value="Genomic_DNA"/>
</dbReference>
<organism evidence="2 3">
    <name type="scientific">Candidatus Nitrosotalea okcheonensis</name>
    <dbReference type="NCBI Taxonomy" id="1903276"/>
    <lineage>
        <taxon>Archaea</taxon>
        <taxon>Nitrososphaerota</taxon>
        <taxon>Nitrososphaeria</taxon>
        <taxon>Nitrosotaleales</taxon>
        <taxon>Nitrosotaleaceae</taxon>
        <taxon>Nitrosotalea</taxon>
    </lineage>
</organism>
<name>A0A2H1FCI7_9ARCH</name>
<keyword evidence="1" id="KW-0472">Membrane</keyword>
<reference evidence="3" key="1">
    <citation type="submission" date="2017-03" db="EMBL/GenBank/DDBJ databases">
        <authorList>
            <person name="Herbold C."/>
        </authorList>
    </citation>
    <scope>NUCLEOTIDE SEQUENCE [LARGE SCALE GENOMIC DNA]</scope>
</reference>
<sequence>MPQLDEIGAWASIFGIILGIIAIALTIVIYRRTGNIQKKQLENAEGLYVVKTQDYLRKIQNHFDQIFKTIEKRKLDNDEDKQLITQELNLYFRKYHGDMIKLLQNSERSLELWVNLDHVVRDKFDKVISNFDWLITTFFPLNVDNDDMRTTIWTTEYNMFLEKKYDIDSILKKELKAEN</sequence>
<keyword evidence="3" id="KW-1185">Reference proteome</keyword>
<evidence type="ECO:0008006" key="4">
    <source>
        <dbReference type="Google" id="ProtNLM"/>
    </source>
</evidence>
<accession>A0A2H1FCI7</accession>
<keyword evidence="1" id="KW-0812">Transmembrane</keyword>
<dbReference type="Proteomes" id="UP000230607">
    <property type="component" value="Chromosome 1"/>
</dbReference>
<gene>
    <name evidence="2" type="ORF">NCS_10274</name>
</gene>
<keyword evidence="1" id="KW-1133">Transmembrane helix</keyword>